<proteinExistence type="predicted"/>
<dbReference type="AlphaFoldDB" id="A0A078KZL8"/>
<evidence type="ECO:0000313" key="2">
    <source>
        <dbReference type="Proteomes" id="UP000044071"/>
    </source>
</evidence>
<dbReference type="EMBL" id="CCSB01000003">
    <property type="protein sequence ID" value="CDZ78361.1"/>
    <property type="molecule type" value="Genomic_DNA"/>
</dbReference>
<keyword evidence="2" id="KW-1185">Reference proteome</keyword>
<dbReference type="OrthoDB" id="9798188at2"/>
<organism evidence="1 2">
    <name type="scientific">Legionella massiliensis</name>
    <dbReference type="NCBI Taxonomy" id="1034943"/>
    <lineage>
        <taxon>Bacteria</taxon>
        <taxon>Pseudomonadati</taxon>
        <taxon>Pseudomonadota</taxon>
        <taxon>Gammaproteobacteria</taxon>
        <taxon>Legionellales</taxon>
        <taxon>Legionellaceae</taxon>
        <taxon>Legionella</taxon>
    </lineage>
</organism>
<sequence>MKKVNGRYQSLFEYLVEKRFPFARTIDAYLYPVEHATLNSSSPYSRRYDDVSRGFWADHFIGSVQPLASMLNDVEYTFKPYKSGWELLMDFAQPFRGVSNILRGLANVIAAPIIFLGNLFRYTFIETNSPLDDIQQELGQPIFWFIDGLSSLLRGATQIISTPLTWCIRTHLRSVITNIVGFPDIRENEEIQYLVSRGTEAFDESDANTMNCIKHRLHEEYQKSLAKGQSSVISPKREEAVFRSTEVSYKDYFGLFRKPEGPRATTMVVDQPTNLVIGDVPPPLI</sequence>
<dbReference type="RefSeq" id="WP_043874862.1">
    <property type="nucleotide sequence ID" value="NZ_CCVW01000003.1"/>
</dbReference>
<evidence type="ECO:0000313" key="1">
    <source>
        <dbReference type="EMBL" id="CDZ78361.1"/>
    </source>
</evidence>
<protein>
    <submittedName>
        <fullName evidence="1">Uncharacterized protein</fullName>
    </submittedName>
</protein>
<accession>A0A078KZL8</accession>
<dbReference type="Proteomes" id="UP000044071">
    <property type="component" value="Unassembled WGS sequence"/>
</dbReference>
<reference evidence="1 2" key="1">
    <citation type="submission" date="2014-06" db="EMBL/GenBank/DDBJ databases">
        <authorList>
            <person name="Urmite Genomes Urmite Genomes"/>
        </authorList>
    </citation>
    <scope>NUCLEOTIDE SEQUENCE [LARGE SCALE GENOMIC DNA]</scope>
</reference>
<gene>
    <name evidence="1" type="ORF">BN59_02671</name>
</gene>
<name>A0A078KZL8_9GAMM</name>
<dbReference type="eggNOG" id="COG0654">
    <property type="taxonomic scope" value="Bacteria"/>
</dbReference>
<dbReference type="STRING" id="1034943.BN59_02671"/>